<dbReference type="Pfam" id="PF12697">
    <property type="entry name" value="Abhydrolase_6"/>
    <property type="match status" value="1"/>
</dbReference>
<dbReference type="Gene3D" id="3.40.50.1820">
    <property type="entry name" value="alpha/beta hydrolase"/>
    <property type="match status" value="1"/>
</dbReference>
<dbReference type="EMBL" id="QUTF01015237">
    <property type="protein sequence ID" value="RHZ10063.1"/>
    <property type="molecule type" value="Genomic_DNA"/>
</dbReference>
<feature type="domain" description="AB hydrolase-1" evidence="1">
    <location>
        <begin position="57"/>
        <end position="272"/>
    </location>
</feature>
<dbReference type="SUPFAM" id="SSF53474">
    <property type="entry name" value="alpha/beta-Hydrolases"/>
    <property type="match status" value="1"/>
</dbReference>
<evidence type="ECO:0000259" key="1">
    <source>
        <dbReference type="Pfam" id="PF12697"/>
    </source>
</evidence>
<sequence length="326" mass="35415">MLHHGLRLGITGGYNSWKVSGVVQRWQSSVSSVRLANGHAVQYFQSQPAQPSAAPTLVLFHGLASSHHCFKHMWPHLEGKYPIMAFDLPGTAGSDVAAAGPTYTADSVHQALVEAITSVIPTNHPVVFVGHSLGGHSALRLASDFLKARRPVHGLVLLASAGLEPYVVMRGLDLLPVSLVAKYPRAVMRFFHLMGFADTHPAEEYSYGALRAITTRYAQLRVAASAISKANVPTLCVSAQDDPFLTDAVWTDMCVTLRANVVRYPNGAHNIPKSKAPQVARDIDTWICDNAFAARPADRSAADVDCDRHERIQSMRHDDVAISLKT</sequence>
<protein>
    <recommendedName>
        <fullName evidence="1">AB hydrolase-1 domain-containing protein</fullName>
    </recommendedName>
</protein>
<dbReference type="VEuPathDB" id="FungiDB:H257_02122"/>
<dbReference type="InterPro" id="IPR000073">
    <property type="entry name" value="AB_hydrolase_1"/>
</dbReference>
<dbReference type="EMBL" id="QUSZ01007497">
    <property type="protein sequence ID" value="RHY02424.1"/>
    <property type="molecule type" value="Genomic_DNA"/>
</dbReference>
<comment type="caution">
    <text evidence="2">The sequence shown here is derived from an EMBL/GenBank/DDBJ whole genome shotgun (WGS) entry which is preliminary data.</text>
</comment>
<dbReference type="PANTHER" id="PTHR46438">
    <property type="entry name" value="ALPHA/BETA-HYDROLASES SUPERFAMILY PROTEIN"/>
    <property type="match status" value="1"/>
</dbReference>
<name>A0A397A7V3_APHAT</name>
<gene>
    <name evidence="3" type="ORF">DYB26_008797</name>
    <name evidence="2" type="ORF">DYB36_002771</name>
</gene>
<proteinExistence type="predicted"/>
<reference evidence="4 5" key="1">
    <citation type="submission" date="2018-08" db="EMBL/GenBank/DDBJ databases">
        <title>Aphanomyces genome sequencing and annotation.</title>
        <authorList>
            <person name="Minardi D."/>
            <person name="Oidtmann B."/>
            <person name="Van Der Giezen M."/>
            <person name="Studholme D.J."/>
        </authorList>
    </citation>
    <scope>NUCLEOTIDE SEQUENCE [LARGE SCALE GENOMIC DNA]</scope>
    <source>
        <strain evidence="3 5">FDL457</strain>
        <strain evidence="2 4">Kv</strain>
    </source>
</reference>
<evidence type="ECO:0000313" key="3">
    <source>
        <dbReference type="EMBL" id="RHZ10063.1"/>
    </source>
</evidence>
<dbReference type="InterPro" id="IPR029058">
    <property type="entry name" value="AB_hydrolase_fold"/>
</dbReference>
<evidence type="ECO:0000313" key="5">
    <source>
        <dbReference type="Proteomes" id="UP000286510"/>
    </source>
</evidence>
<dbReference type="AlphaFoldDB" id="A0A397A7V3"/>
<organism evidence="2 4">
    <name type="scientific">Aphanomyces astaci</name>
    <name type="common">Crayfish plague agent</name>
    <dbReference type="NCBI Taxonomy" id="112090"/>
    <lineage>
        <taxon>Eukaryota</taxon>
        <taxon>Sar</taxon>
        <taxon>Stramenopiles</taxon>
        <taxon>Oomycota</taxon>
        <taxon>Saprolegniomycetes</taxon>
        <taxon>Saprolegniales</taxon>
        <taxon>Verrucalvaceae</taxon>
        <taxon>Aphanomyces</taxon>
    </lineage>
</organism>
<evidence type="ECO:0000313" key="2">
    <source>
        <dbReference type="EMBL" id="RHY02424.1"/>
    </source>
</evidence>
<dbReference type="Proteomes" id="UP000265427">
    <property type="component" value="Unassembled WGS sequence"/>
</dbReference>
<accession>A0A397A7V3</accession>
<dbReference type="Proteomes" id="UP000286510">
    <property type="component" value="Unassembled WGS sequence"/>
</dbReference>
<evidence type="ECO:0000313" key="4">
    <source>
        <dbReference type="Proteomes" id="UP000265427"/>
    </source>
</evidence>